<keyword evidence="2 6" id="KW-0812">Transmembrane</keyword>
<dbReference type="PANTHER" id="PTHR11040:SF205">
    <property type="entry name" value="ZINC TRANSPORTER ZUPT"/>
    <property type="match status" value="1"/>
</dbReference>
<feature type="compositionally biased region" description="Low complexity" evidence="5">
    <location>
        <begin position="190"/>
        <end position="205"/>
    </location>
</feature>
<dbReference type="Pfam" id="PF02535">
    <property type="entry name" value="Zip"/>
    <property type="match status" value="1"/>
</dbReference>
<feature type="region of interest" description="Disordered" evidence="5">
    <location>
        <begin position="368"/>
        <end position="388"/>
    </location>
</feature>
<gene>
    <name evidence="7" type="ORF">CYCCA115_LOCUS15800</name>
</gene>
<evidence type="ECO:0000256" key="1">
    <source>
        <dbReference type="ARBA" id="ARBA00004141"/>
    </source>
</evidence>
<dbReference type="EMBL" id="CAKOGP040001892">
    <property type="protein sequence ID" value="CAJ1955543.1"/>
    <property type="molecule type" value="Genomic_DNA"/>
</dbReference>
<feature type="transmembrane region" description="Helical" evidence="6">
    <location>
        <begin position="310"/>
        <end position="332"/>
    </location>
</feature>
<dbReference type="PANTHER" id="PTHR11040">
    <property type="entry name" value="ZINC/IRON TRANSPORTER"/>
    <property type="match status" value="1"/>
</dbReference>
<dbReference type="InterPro" id="IPR003689">
    <property type="entry name" value="ZIP"/>
</dbReference>
<evidence type="ECO:0000256" key="3">
    <source>
        <dbReference type="ARBA" id="ARBA00022989"/>
    </source>
</evidence>
<keyword evidence="4 6" id="KW-0472">Membrane</keyword>
<feature type="transmembrane region" description="Helical" evidence="6">
    <location>
        <begin position="395"/>
        <end position="413"/>
    </location>
</feature>
<feature type="transmembrane region" description="Helical" evidence="6">
    <location>
        <begin position="53"/>
        <end position="70"/>
    </location>
</feature>
<feature type="transmembrane region" description="Helical" evidence="6">
    <location>
        <begin position="243"/>
        <end position="260"/>
    </location>
</feature>
<evidence type="ECO:0000256" key="6">
    <source>
        <dbReference type="SAM" id="Phobius"/>
    </source>
</evidence>
<feature type="region of interest" description="Disordered" evidence="5">
    <location>
        <begin position="135"/>
        <end position="238"/>
    </location>
</feature>
<dbReference type="GO" id="GO:0005385">
    <property type="term" value="F:zinc ion transmembrane transporter activity"/>
    <property type="evidence" value="ECO:0007669"/>
    <property type="project" value="TreeGrafter"/>
</dbReference>
<protein>
    <submittedName>
        <fullName evidence="7">Uncharacterized protein</fullName>
    </submittedName>
</protein>
<proteinExistence type="predicted"/>
<evidence type="ECO:0000256" key="4">
    <source>
        <dbReference type="ARBA" id="ARBA00023136"/>
    </source>
</evidence>
<name>A0AAD2PVK5_9STRA</name>
<dbReference type="Proteomes" id="UP001295423">
    <property type="component" value="Unassembled WGS sequence"/>
</dbReference>
<evidence type="ECO:0000256" key="5">
    <source>
        <dbReference type="SAM" id="MobiDB-lite"/>
    </source>
</evidence>
<comment type="subcellular location">
    <subcellularLocation>
        <location evidence="1">Membrane</location>
        <topology evidence="1">Multi-pass membrane protein</topology>
    </subcellularLocation>
</comment>
<sequence>MASPASISQQHEQDDEEWMFPLLLSFMAGASTCVGAAIVFCFDAKQIEGSMTFSLSLAASVMITVSVISIGPECLENIFVWQGAHLTFDVWLLVERLLSCGAGCFGYWLLSKALAAFPEPESFFVKSPATPLENTASTSYANHTTPRHSDMVDDEEVPETTSLIRRSTSGESTSSNASGRNTPQQKDKSSTSSSSKNPRSSPPSSRMRRTPSKTPMDTSVEDIDSGDKYESKRTKEEAASKKRSWRVAMLLFFSLLFHNFPEGLAVVASTVESRQLGVTVAIGILIHNIPEGIAIAVPCIAARPDMPWLAFWLASGSGLAEPLGAVFALFFLKSSKIPMENVLSCVAGIMCTVAFVELYPEALRHVPSESYSGSSNEPSSSSSPTTTTRKDYSQLIYGTLVGMAIMIATEWYLP</sequence>
<organism evidence="7 8">
    <name type="scientific">Cylindrotheca closterium</name>
    <dbReference type="NCBI Taxonomy" id="2856"/>
    <lineage>
        <taxon>Eukaryota</taxon>
        <taxon>Sar</taxon>
        <taxon>Stramenopiles</taxon>
        <taxon>Ochrophyta</taxon>
        <taxon>Bacillariophyta</taxon>
        <taxon>Bacillariophyceae</taxon>
        <taxon>Bacillariophycidae</taxon>
        <taxon>Bacillariales</taxon>
        <taxon>Bacillariaceae</taxon>
        <taxon>Cylindrotheca</taxon>
    </lineage>
</organism>
<evidence type="ECO:0000313" key="7">
    <source>
        <dbReference type="EMBL" id="CAJ1955543.1"/>
    </source>
</evidence>
<dbReference type="AlphaFoldDB" id="A0AAD2PVK5"/>
<accession>A0AAD2PVK5</accession>
<dbReference type="GO" id="GO:0016020">
    <property type="term" value="C:membrane"/>
    <property type="evidence" value="ECO:0007669"/>
    <property type="project" value="UniProtKB-SubCell"/>
</dbReference>
<comment type="caution">
    <text evidence="7">The sequence shown here is derived from an EMBL/GenBank/DDBJ whole genome shotgun (WGS) entry which is preliminary data.</text>
</comment>
<evidence type="ECO:0000256" key="2">
    <source>
        <dbReference type="ARBA" id="ARBA00022692"/>
    </source>
</evidence>
<feature type="compositionally biased region" description="Basic and acidic residues" evidence="5">
    <location>
        <begin position="225"/>
        <end position="238"/>
    </location>
</feature>
<feature type="compositionally biased region" description="Polar residues" evidence="5">
    <location>
        <begin position="135"/>
        <end position="144"/>
    </location>
</feature>
<keyword evidence="8" id="KW-1185">Reference proteome</keyword>
<feature type="compositionally biased region" description="Low complexity" evidence="5">
    <location>
        <begin position="368"/>
        <end position="387"/>
    </location>
</feature>
<evidence type="ECO:0000313" key="8">
    <source>
        <dbReference type="Proteomes" id="UP001295423"/>
    </source>
</evidence>
<feature type="transmembrane region" description="Helical" evidence="6">
    <location>
        <begin position="20"/>
        <end position="41"/>
    </location>
</feature>
<feature type="compositionally biased region" description="Low complexity" evidence="5">
    <location>
        <begin position="165"/>
        <end position="180"/>
    </location>
</feature>
<reference evidence="7" key="1">
    <citation type="submission" date="2023-08" db="EMBL/GenBank/DDBJ databases">
        <authorList>
            <person name="Audoor S."/>
            <person name="Bilcke G."/>
        </authorList>
    </citation>
    <scope>NUCLEOTIDE SEQUENCE</scope>
</reference>
<keyword evidence="3 6" id="KW-1133">Transmembrane helix</keyword>